<keyword evidence="2" id="KW-0560">Oxidoreductase</keyword>
<dbReference type="PANTHER" id="PTHR21363:SF0">
    <property type="entry name" value="PREPHENATE DEHYDROGENASE [NADP(+)]"/>
    <property type="match status" value="1"/>
</dbReference>
<dbReference type="SUPFAM" id="SSF48179">
    <property type="entry name" value="6-phosphogluconate dehydrogenase C-terminal domain-like"/>
    <property type="match status" value="1"/>
</dbReference>
<keyword evidence="7" id="KW-1185">Reference proteome</keyword>
<dbReference type="InterPro" id="IPR046825">
    <property type="entry name" value="PDH_C"/>
</dbReference>
<dbReference type="InterPro" id="IPR003099">
    <property type="entry name" value="Prephen_DH"/>
</dbReference>
<evidence type="ECO:0000259" key="5">
    <source>
        <dbReference type="PROSITE" id="PS51176"/>
    </source>
</evidence>
<evidence type="ECO:0000313" key="6">
    <source>
        <dbReference type="EMBL" id="MBC5647502.1"/>
    </source>
</evidence>
<feature type="domain" description="Prephenate/arogenate dehydrogenase" evidence="5">
    <location>
        <begin position="1"/>
        <end position="274"/>
    </location>
</feature>
<dbReference type="InterPro" id="IPR046826">
    <property type="entry name" value="PDH_N"/>
</dbReference>
<keyword evidence="4" id="KW-0175">Coiled coil</keyword>
<dbReference type="InterPro" id="IPR036291">
    <property type="entry name" value="NAD(P)-bd_dom_sf"/>
</dbReference>
<dbReference type="InterPro" id="IPR008927">
    <property type="entry name" value="6-PGluconate_DH-like_C_sf"/>
</dbReference>
<dbReference type="Proteomes" id="UP000606889">
    <property type="component" value="Unassembled WGS sequence"/>
</dbReference>
<dbReference type="Pfam" id="PF02153">
    <property type="entry name" value="PDH_N"/>
    <property type="match status" value="1"/>
</dbReference>
<organism evidence="6 7">
    <name type="scientific">Christensenella tenuis</name>
    <dbReference type="NCBI Taxonomy" id="2763033"/>
    <lineage>
        <taxon>Bacteria</taxon>
        <taxon>Bacillati</taxon>
        <taxon>Bacillota</taxon>
        <taxon>Clostridia</taxon>
        <taxon>Christensenellales</taxon>
        <taxon>Christensenellaceae</taxon>
        <taxon>Christensenella</taxon>
    </lineage>
</organism>
<dbReference type="Gene3D" id="1.10.3660.10">
    <property type="entry name" value="6-phosphogluconate dehydrogenase C-terminal like domain"/>
    <property type="match status" value="1"/>
</dbReference>
<dbReference type="SUPFAM" id="SSF51735">
    <property type="entry name" value="NAD(P)-binding Rossmann-fold domains"/>
    <property type="match status" value="1"/>
</dbReference>
<dbReference type="InterPro" id="IPR050812">
    <property type="entry name" value="Preph/Arog_dehydrog"/>
</dbReference>
<comment type="similarity">
    <text evidence="1">Belongs to the prephenate/arogenate dehydrogenase family.</text>
</comment>
<dbReference type="EMBL" id="JACOON010000002">
    <property type="protein sequence ID" value="MBC5647502.1"/>
    <property type="molecule type" value="Genomic_DNA"/>
</dbReference>
<sequence length="274" mass="29443">MQIGVVGLGLIGGSLARAIKKYTSHTVCGVDRDKNVLTAAYAAGAIDCDTDVSGCDLVFVCLYPRDCVSYLLNTEFKKNAVAADISGVKRFIAQEVAAPLRERGIRYVGTHPMAGKETSGFVSSDANLFQGASFIITEDETTDADAICLLAALAKELGFGRVTRCSAQKHDEVIAYTSQLAHVVSNSYVKSEASQSFNGFSAGSFMDLTRVAKLNPAMWAELFVLNGDELAKEIDELQRNITALRDAIVAGDEEALCNLLRDGSDKKKRLLGEL</sequence>
<dbReference type="Gene3D" id="3.40.50.720">
    <property type="entry name" value="NAD(P)-binding Rossmann-like Domain"/>
    <property type="match status" value="1"/>
</dbReference>
<evidence type="ECO:0000313" key="7">
    <source>
        <dbReference type="Proteomes" id="UP000606889"/>
    </source>
</evidence>
<evidence type="ECO:0000256" key="4">
    <source>
        <dbReference type="SAM" id="Coils"/>
    </source>
</evidence>
<dbReference type="Pfam" id="PF20463">
    <property type="entry name" value="PDH_C"/>
    <property type="match status" value="1"/>
</dbReference>
<feature type="coiled-coil region" evidence="4">
    <location>
        <begin position="227"/>
        <end position="254"/>
    </location>
</feature>
<accession>A0ABR7ECK1</accession>
<name>A0ABR7ECK1_9FIRM</name>
<protein>
    <submittedName>
        <fullName evidence="6">Prephenate dehydrogenase/arogenate dehydrogenase family protein</fullName>
    </submittedName>
</protein>
<proteinExistence type="inferred from homology"/>
<comment type="pathway">
    <text evidence="3">Amino-acid biosynthesis.</text>
</comment>
<gene>
    <name evidence="6" type="ORF">H8S18_04065</name>
</gene>
<evidence type="ECO:0000256" key="2">
    <source>
        <dbReference type="ARBA" id="ARBA00023002"/>
    </source>
</evidence>
<evidence type="ECO:0000256" key="3">
    <source>
        <dbReference type="ARBA" id="ARBA00029440"/>
    </source>
</evidence>
<evidence type="ECO:0000256" key="1">
    <source>
        <dbReference type="ARBA" id="ARBA00007964"/>
    </source>
</evidence>
<comment type="caution">
    <text evidence="6">The sequence shown here is derived from an EMBL/GenBank/DDBJ whole genome shotgun (WGS) entry which is preliminary data.</text>
</comment>
<dbReference type="PANTHER" id="PTHR21363">
    <property type="entry name" value="PREPHENATE DEHYDROGENASE"/>
    <property type="match status" value="1"/>
</dbReference>
<dbReference type="PROSITE" id="PS51176">
    <property type="entry name" value="PDH_ADH"/>
    <property type="match status" value="1"/>
</dbReference>
<dbReference type="RefSeq" id="WP_186857030.1">
    <property type="nucleotide sequence ID" value="NZ_JACOON010000002.1"/>
</dbReference>
<reference evidence="6 7" key="1">
    <citation type="submission" date="2020-08" db="EMBL/GenBank/DDBJ databases">
        <title>Genome public.</title>
        <authorList>
            <person name="Liu C."/>
            <person name="Sun Q."/>
        </authorList>
    </citation>
    <scope>NUCLEOTIDE SEQUENCE [LARGE SCALE GENOMIC DNA]</scope>
    <source>
        <strain evidence="6 7">NSJ-35</strain>
    </source>
</reference>